<name>A0AAD3RKD1_LATJO</name>
<proteinExistence type="predicted"/>
<reference evidence="1" key="1">
    <citation type="submission" date="2022-08" db="EMBL/GenBank/DDBJ databases">
        <title>Genome sequencing of akame (Lates japonicus).</title>
        <authorList>
            <person name="Hashiguchi Y."/>
            <person name="Takahashi H."/>
        </authorList>
    </citation>
    <scope>NUCLEOTIDE SEQUENCE</scope>
    <source>
        <strain evidence="1">Kochi</strain>
    </source>
</reference>
<dbReference type="Gene3D" id="3.90.1720.10">
    <property type="entry name" value="endopeptidase domain like (from Nostoc punctiforme)"/>
    <property type="match status" value="1"/>
</dbReference>
<evidence type="ECO:0000313" key="2">
    <source>
        <dbReference type="Proteomes" id="UP001279410"/>
    </source>
</evidence>
<sequence length="101" mass="11499">MTDEPVVINYLDGYTDKHGKTYKKGTPNEIRKRIIEKKTDCKLYGLLHNNCEHLATYVRYGVKIALQFNLTGEGKCFNKNVDVKHMLAAMREASCNIDSSS</sequence>
<protein>
    <recommendedName>
        <fullName evidence="3">LRAT domain-containing protein</fullName>
    </recommendedName>
</protein>
<dbReference type="EMBL" id="BRZM01000991">
    <property type="protein sequence ID" value="GLD72333.1"/>
    <property type="molecule type" value="Genomic_DNA"/>
</dbReference>
<comment type="caution">
    <text evidence="1">The sequence shown here is derived from an EMBL/GenBank/DDBJ whole genome shotgun (WGS) entry which is preliminary data.</text>
</comment>
<gene>
    <name evidence="1" type="ORF">AKAME5_002365700</name>
</gene>
<dbReference type="Proteomes" id="UP001279410">
    <property type="component" value="Unassembled WGS sequence"/>
</dbReference>
<evidence type="ECO:0000313" key="1">
    <source>
        <dbReference type="EMBL" id="GLD72333.1"/>
    </source>
</evidence>
<keyword evidence="2" id="KW-1185">Reference proteome</keyword>
<evidence type="ECO:0008006" key="3">
    <source>
        <dbReference type="Google" id="ProtNLM"/>
    </source>
</evidence>
<accession>A0AAD3RKD1</accession>
<dbReference type="AlphaFoldDB" id="A0AAD3RKD1"/>
<organism evidence="1 2">
    <name type="scientific">Lates japonicus</name>
    <name type="common">Japanese lates</name>
    <dbReference type="NCBI Taxonomy" id="270547"/>
    <lineage>
        <taxon>Eukaryota</taxon>
        <taxon>Metazoa</taxon>
        <taxon>Chordata</taxon>
        <taxon>Craniata</taxon>
        <taxon>Vertebrata</taxon>
        <taxon>Euteleostomi</taxon>
        <taxon>Actinopterygii</taxon>
        <taxon>Neopterygii</taxon>
        <taxon>Teleostei</taxon>
        <taxon>Neoteleostei</taxon>
        <taxon>Acanthomorphata</taxon>
        <taxon>Carangaria</taxon>
        <taxon>Carangaria incertae sedis</taxon>
        <taxon>Centropomidae</taxon>
        <taxon>Lates</taxon>
    </lineage>
</organism>